<dbReference type="RefSeq" id="WP_052725252.1">
    <property type="nucleotide sequence ID" value="NZ_JBHSZT010000005.1"/>
</dbReference>
<dbReference type="InterPro" id="IPR000045">
    <property type="entry name" value="Prepilin_IV_endopep_pep"/>
</dbReference>
<feature type="transmembrane region" description="Helical" evidence="7">
    <location>
        <begin position="138"/>
        <end position="157"/>
    </location>
</feature>
<evidence type="ECO:0000313" key="11">
    <source>
        <dbReference type="Proteomes" id="UP000033558"/>
    </source>
</evidence>
<feature type="domain" description="Prepilin peptidase A24 N-terminal" evidence="9">
    <location>
        <begin position="7"/>
        <end position="89"/>
    </location>
</feature>
<name>A0A0F4LQR8_9LACO</name>
<proteinExistence type="inferred from homology"/>
<evidence type="ECO:0000256" key="5">
    <source>
        <dbReference type="ARBA" id="ARBA00022989"/>
    </source>
</evidence>
<dbReference type="GO" id="GO:0006465">
    <property type="term" value="P:signal peptide processing"/>
    <property type="evidence" value="ECO:0007669"/>
    <property type="project" value="TreeGrafter"/>
</dbReference>
<keyword evidence="3" id="KW-1003">Cell membrane</keyword>
<dbReference type="PATRIC" id="fig|1218492.5.peg.1406"/>
<dbReference type="HOGENOM" id="CLU_057101_1_1_9"/>
<feature type="transmembrane region" description="Helical" evidence="7">
    <location>
        <begin position="169"/>
        <end position="196"/>
    </location>
</feature>
<dbReference type="AlphaFoldDB" id="A0A0F4LQR8"/>
<gene>
    <name evidence="10" type="ORF">JG30_13550</name>
</gene>
<dbReference type="STRING" id="1218492.JG30_13550"/>
<feature type="domain" description="Prepilin type IV endopeptidase peptidase" evidence="8">
    <location>
        <begin position="99"/>
        <end position="196"/>
    </location>
</feature>
<protein>
    <submittedName>
        <fullName evidence="10">Uncharacterized protein</fullName>
    </submittedName>
</protein>
<dbReference type="GO" id="GO:0005886">
    <property type="term" value="C:plasma membrane"/>
    <property type="evidence" value="ECO:0007669"/>
    <property type="project" value="UniProtKB-SubCell"/>
</dbReference>
<comment type="caution">
    <text evidence="10">The sequence shown here is derived from an EMBL/GenBank/DDBJ whole genome shotgun (WGS) entry which is preliminary data.</text>
</comment>
<dbReference type="Proteomes" id="UP000033558">
    <property type="component" value="Unassembled WGS sequence"/>
</dbReference>
<comment type="similarity">
    <text evidence="2">Belongs to the peptidase A24 family.</text>
</comment>
<evidence type="ECO:0000256" key="3">
    <source>
        <dbReference type="ARBA" id="ARBA00022475"/>
    </source>
</evidence>
<keyword evidence="11" id="KW-1185">Reference proteome</keyword>
<dbReference type="GO" id="GO:0004190">
    <property type="term" value="F:aspartic-type endopeptidase activity"/>
    <property type="evidence" value="ECO:0007669"/>
    <property type="project" value="InterPro"/>
</dbReference>
<evidence type="ECO:0000256" key="7">
    <source>
        <dbReference type="SAM" id="Phobius"/>
    </source>
</evidence>
<dbReference type="OrthoDB" id="9789291at2"/>
<keyword evidence="5 7" id="KW-1133">Transmembrane helix</keyword>
<dbReference type="InterPro" id="IPR050882">
    <property type="entry name" value="Prepilin_peptidase/N-MTase"/>
</dbReference>
<dbReference type="Pfam" id="PF01478">
    <property type="entry name" value="Peptidase_A24"/>
    <property type="match status" value="1"/>
</dbReference>
<evidence type="ECO:0000256" key="2">
    <source>
        <dbReference type="ARBA" id="ARBA00005801"/>
    </source>
</evidence>
<dbReference type="Pfam" id="PF06750">
    <property type="entry name" value="A24_N_bact"/>
    <property type="match status" value="1"/>
</dbReference>
<evidence type="ECO:0000256" key="1">
    <source>
        <dbReference type="ARBA" id="ARBA00004651"/>
    </source>
</evidence>
<accession>A0A0F4LQR8</accession>
<dbReference type="EMBL" id="JXJQ01000010">
    <property type="protein sequence ID" value="KJY60668.1"/>
    <property type="molecule type" value="Genomic_DNA"/>
</dbReference>
<sequence length="235" mass="26188">MLLLNFLLGCCGASFGAVVTSRPLVQESFIHGRSHCDFCQQTLRWYHEIPILSYLWLRGKCSFCQHPIAPGLFLVELAGGFWGLECTWQQSYPPYLLLLLGLSLLSCAWSDYLALCIDPRVLFPSIVWTLIQAFPTPTAWLLWSLLALVLLGFYYFFKPRLGFGDIEILLVIALALGLSPTLYVTVLATSLALLYFGVCKLKRQPLQAVPFVPFIMAGLVLYVGGLIIFASNTGL</sequence>
<organism evidence="10 11">
    <name type="scientific">Bombilactobacillus mellifer</name>
    <dbReference type="NCBI Taxonomy" id="1218492"/>
    <lineage>
        <taxon>Bacteria</taxon>
        <taxon>Bacillati</taxon>
        <taxon>Bacillota</taxon>
        <taxon>Bacilli</taxon>
        <taxon>Lactobacillales</taxon>
        <taxon>Lactobacillaceae</taxon>
        <taxon>Bombilactobacillus</taxon>
    </lineage>
</organism>
<keyword evidence="4 7" id="KW-0812">Transmembrane</keyword>
<dbReference type="InterPro" id="IPR010627">
    <property type="entry name" value="Prepilin_pept_A24_N"/>
</dbReference>
<reference evidence="10 11" key="1">
    <citation type="submission" date="2015-01" db="EMBL/GenBank/DDBJ databases">
        <title>Comparative genomics of the lactic acid bacteria isolated from the honey bee gut.</title>
        <authorList>
            <person name="Ellegaard K.M."/>
            <person name="Tamarit D."/>
            <person name="Javelind E."/>
            <person name="Olofsson T."/>
            <person name="Andersson S.G."/>
            <person name="Vasquez A."/>
        </authorList>
    </citation>
    <scope>NUCLEOTIDE SEQUENCE [LARGE SCALE GENOMIC DNA]</scope>
    <source>
        <strain evidence="10 11">Bin4</strain>
    </source>
</reference>
<comment type="subcellular location">
    <subcellularLocation>
        <location evidence="1">Cell membrane</location>
        <topology evidence="1">Multi-pass membrane protein</topology>
    </subcellularLocation>
</comment>
<evidence type="ECO:0000256" key="4">
    <source>
        <dbReference type="ARBA" id="ARBA00022692"/>
    </source>
</evidence>
<evidence type="ECO:0000259" key="8">
    <source>
        <dbReference type="Pfam" id="PF01478"/>
    </source>
</evidence>
<evidence type="ECO:0000259" key="9">
    <source>
        <dbReference type="Pfam" id="PF06750"/>
    </source>
</evidence>
<dbReference type="PANTHER" id="PTHR30487:SF0">
    <property type="entry name" value="PREPILIN LEADER PEPTIDASE_N-METHYLTRANSFERASE-RELATED"/>
    <property type="match status" value="1"/>
</dbReference>
<feature type="transmembrane region" description="Helical" evidence="7">
    <location>
        <begin position="208"/>
        <end position="230"/>
    </location>
</feature>
<evidence type="ECO:0000313" key="10">
    <source>
        <dbReference type="EMBL" id="KJY60668.1"/>
    </source>
</evidence>
<evidence type="ECO:0000256" key="6">
    <source>
        <dbReference type="ARBA" id="ARBA00023136"/>
    </source>
</evidence>
<keyword evidence="6 7" id="KW-0472">Membrane</keyword>
<dbReference type="PANTHER" id="PTHR30487">
    <property type="entry name" value="TYPE 4 PREPILIN-LIKE PROTEINS LEADER PEPTIDE-PROCESSING ENZYME"/>
    <property type="match status" value="1"/>
</dbReference>